<name>A0A0F9NC94_9ZZZZ</name>
<comment type="caution">
    <text evidence="1">The sequence shown here is derived from an EMBL/GenBank/DDBJ whole genome shotgun (WGS) entry which is preliminary data.</text>
</comment>
<organism evidence="1">
    <name type="scientific">marine sediment metagenome</name>
    <dbReference type="NCBI Taxonomy" id="412755"/>
    <lineage>
        <taxon>unclassified sequences</taxon>
        <taxon>metagenomes</taxon>
        <taxon>ecological metagenomes</taxon>
    </lineage>
</organism>
<sequence length="128" mass="14766">MKGDTEITNSTDVIDSRDIIERIEYLEDLKERTELEGDPFDEDEDAELTNLKAVTDEAEGYSGDWKYGSQLIRDSYFEDYAQELAEDIGAIPQDLGWPCTCIDWGRAVDELKVDYTCVDFDGVEYWIR</sequence>
<reference evidence="1" key="1">
    <citation type="journal article" date="2015" name="Nature">
        <title>Complex archaea that bridge the gap between prokaryotes and eukaryotes.</title>
        <authorList>
            <person name="Spang A."/>
            <person name="Saw J.H."/>
            <person name="Jorgensen S.L."/>
            <person name="Zaremba-Niedzwiedzka K."/>
            <person name="Martijn J."/>
            <person name="Lind A.E."/>
            <person name="van Eijk R."/>
            <person name="Schleper C."/>
            <person name="Guy L."/>
            <person name="Ettema T.J."/>
        </authorList>
    </citation>
    <scope>NUCLEOTIDE SEQUENCE</scope>
</reference>
<accession>A0A0F9NC94</accession>
<protein>
    <submittedName>
        <fullName evidence="1">Uncharacterized protein</fullName>
    </submittedName>
</protein>
<gene>
    <name evidence="1" type="ORF">LCGC14_1279740</name>
</gene>
<proteinExistence type="predicted"/>
<dbReference type="EMBL" id="LAZR01007270">
    <property type="protein sequence ID" value="KKM86350.1"/>
    <property type="molecule type" value="Genomic_DNA"/>
</dbReference>
<evidence type="ECO:0000313" key="1">
    <source>
        <dbReference type="EMBL" id="KKM86350.1"/>
    </source>
</evidence>
<dbReference type="AlphaFoldDB" id="A0A0F9NC94"/>